<sequence length="520" mass="55337">MSCAPVGATVVAPPDGLRYGRRTVAVVGGGASATAFLCALAKQVSAEPVAETPDVLVFEPAGPCGPGVAYREDTELALLNRPVPAMSVDYADRGHFRRWVGQKGLMPSRGGQDGGQFVPRAWFGRYLAEMFDRAVSDLRHLGSSVEIVRERVSDVRPAGDRVAVLTGHSAPRWVDDVVLCLGAVPPRDVYGLFGSPGYIHQPYPVRRLADDIGDGAEVLVLGSGLTAIDVALELSHKAGPPRVTLASRSGTLPDVRCDLGAGDCAPGLVDDVREELARRSSLGIADLARLLDGELSRRATTLRDALRPFLARTGGAEQLRARLREPGPAAAVQRCVVALTPWYSRLWRALDPVSGREFTRRYGRIFTSLRSPMPPANARRLLELSESGALAFRAGLAGVTGEAARFRASFREGDVRRFDVVVNATGRGIDITAARPGSLVDALGGSGVARPHPLGGLDVDPESNEVLDASGTRIPRLHVVGDLSSGVHFHTSSMEYAATQAQRVAEQVAARLHMRAGVLL</sequence>
<evidence type="ECO:0000313" key="3">
    <source>
        <dbReference type="Proteomes" id="UP000275401"/>
    </source>
</evidence>
<organism evidence="2 3">
    <name type="scientific">Streptomyces botrytidirepellens</name>
    <dbReference type="NCBI Taxonomy" id="2486417"/>
    <lineage>
        <taxon>Bacteria</taxon>
        <taxon>Bacillati</taxon>
        <taxon>Actinomycetota</taxon>
        <taxon>Actinomycetes</taxon>
        <taxon>Kitasatosporales</taxon>
        <taxon>Streptomycetaceae</taxon>
        <taxon>Streptomyces</taxon>
    </lineage>
</organism>
<dbReference type="Pfam" id="PF13454">
    <property type="entry name" value="NAD_binding_9"/>
    <property type="match status" value="1"/>
</dbReference>
<evidence type="ECO:0000313" key="2">
    <source>
        <dbReference type="EMBL" id="RNF87922.1"/>
    </source>
</evidence>
<dbReference type="InterPro" id="IPR052189">
    <property type="entry name" value="L-asp_N-monooxygenase_NS-form"/>
</dbReference>
<reference evidence="2 3" key="1">
    <citation type="submission" date="2018-11" db="EMBL/GenBank/DDBJ databases">
        <title>The Potential of Streptomyces as Biocontrol Agents against the Tomato grey mould, Botrytis cinerea (Gray mold) Frontiers in Microbiology.</title>
        <authorList>
            <person name="Li D."/>
        </authorList>
    </citation>
    <scope>NUCLEOTIDE SEQUENCE [LARGE SCALE GENOMIC DNA]</scope>
    <source>
        <strain evidence="2 3">NEAU-LD23</strain>
    </source>
</reference>
<proteinExistence type="predicted"/>
<evidence type="ECO:0000259" key="1">
    <source>
        <dbReference type="Pfam" id="PF13454"/>
    </source>
</evidence>
<protein>
    <recommendedName>
        <fullName evidence="1">FAD-dependent urate hydroxylase HpyO/Asp monooxygenase CreE-like FAD/NAD(P)-binding domain-containing protein</fullName>
    </recommendedName>
</protein>
<dbReference type="Proteomes" id="UP000275401">
    <property type="component" value="Unassembled WGS sequence"/>
</dbReference>
<keyword evidence="3" id="KW-1185">Reference proteome</keyword>
<feature type="domain" description="FAD-dependent urate hydroxylase HpyO/Asp monooxygenase CreE-like FAD/NAD(P)-binding" evidence="1">
    <location>
        <begin position="25"/>
        <end position="182"/>
    </location>
</feature>
<dbReference type="AlphaFoldDB" id="A0A3M8TB55"/>
<gene>
    <name evidence="2" type="ORF">EEJ42_41705</name>
</gene>
<name>A0A3M8TB55_9ACTN</name>
<dbReference type="InterPro" id="IPR036188">
    <property type="entry name" value="FAD/NAD-bd_sf"/>
</dbReference>
<dbReference type="PANTHER" id="PTHR40254">
    <property type="entry name" value="BLR0577 PROTEIN"/>
    <property type="match status" value="1"/>
</dbReference>
<accession>A0A3M8TB55</accession>
<dbReference type="Gene3D" id="3.50.50.60">
    <property type="entry name" value="FAD/NAD(P)-binding domain"/>
    <property type="match status" value="1"/>
</dbReference>
<dbReference type="EMBL" id="RIBZ01000811">
    <property type="protein sequence ID" value="RNF87922.1"/>
    <property type="molecule type" value="Genomic_DNA"/>
</dbReference>
<comment type="caution">
    <text evidence="2">The sequence shown here is derived from an EMBL/GenBank/DDBJ whole genome shotgun (WGS) entry which is preliminary data.</text>
</comment>
<dbReference type="InterPro" id="IPR038732">
    <property type="entry name" value="HpyO/CreE_NAD-binding"/>
</dbReference>
<dbReference type="PANTHER" id="PTHR40254:SF1">
    <property type="entry name" value="BLR0577 PROTEIN"/>
    <property type="match status" value="1"/>
</dbReference>
<dbReference type="SUPFAM" id="SSF51905">
    <property type="entry name" value="FAD/NAD(P)-binding domain"/>
    <property type="match status" value="1"/>
</dbReference>